<gene>
    <name evidence="2" type="ORF">PV662_02325</name>
</gene>
<organism evidence="2 3">
    <name type="scientific">Streptomyces europaeiscabiei</name>
    <dbReference type="NCBI Taxonomy" id="146819"/>
    <lineage>
        <taxon>Bacteria</taxon>
        <taxon>Bacillati</taxon>
        <taxon>Actinomycetota</taxon>
        <taxon>Actinomycetes</taxon>
        <taxon>Kitasatosporales</taxon>
        <taxon>Streptomycetaceae</taxon>
        <taxon>Streptomyces</taxon>
    </lineage>
</organism>
<evidence type="ECO:0000313" key="3">
    <source>
        <dbReference type="Proteomes" id="UP001271274"/>
    </source>
</evidence>
<evidence type="ECO:0000256" key="1">
    <source>
        <dbReference type="SAM" id="MobiDB-lite"/>
    </source>
</evidence>
<accession>A0ABU4N7A9</accession>
<keyword evidence="3" id="KW-1185">Reference proteome</keyword>
<sequence length="70" mass="7937">MPDGFTAIHAKPGSRVTAEIHVLPRRFPIRDTERYARHTQPGRHQDRVGRRSRDPRPTVDVTAGPQVCDP</sequence>
<dbReference type="RefSeq" id="WP_060892610.1">
    <property type="nucleotide sequence ID" value="NZ_JARAYT010000001.1"/>
</dbReference>
<proteinExistence type="predicted"/>
<dbReference type="Proteomes" id="UP001271274">
    <property type="component" value="Unassembled WGS sequence"/>
</dbReference>
<feature type="compositionally biased region" description="Basic and acidic residues" evidence="1">
    <location>
        <begin position="43"/>
        <end position="57"/>
    </location>
</feature>
<name>A0ABU4N7A9_9ACTN</name>
<feature type="region of interest" description="Disordered" evidence="1">
    <location>
        <begin position="32"/>
        <end position="70"/>
    </location>
</feature>
<evidence type="ECO:0000313" key="2">
    <source>
        <dbReference type="EMBL" id="MDX3698606.1"/>
    </source>
</evidence>
<reference evidence="2 3" key="1">
    <citation type="journal article" date="2023" name="Microb. Genom.">
        <title>Mesoterricola silvestris gen. nov., sp. nov., Mesoterricola sediminis sp. nov., Geothrix oryzae sp. nov., Geothrix edaphica sp. nov., Geothrix rubra sp. nov., and Geothrix limicola sp. nov., six novel members of Acidobacteriota isolated from soils.</title>
        <authorList>
            <person name="Weisberg A.J."/>
            <person name="Pearce E."/>
            <person name="Kramer C.G."/>
            <person name="Chang J.H."/>
            <person name="Clarke C.R."/>
        </authorList>
    </citation>
    <scope>NUCLEOTIDE SEQUENCE [LARGE SCALE GENOMIC DNA]</scope>
    <source>
        <strain evidence="2 3">ID09-01A</strain>
    </source>
</reference>
<protein>
    <submittedName>
        <fullName evidence="2">Uncharacterized protein</fullName>
    </submittedName>
</protein>
<dbReference type="EMBL" id="JARAYU010000001">
    <property type="protein sequence ID" value="MDX3698606.1"/>
    <property type="molecule type" value="Genomic_DNA"/>
</dbReference>
<comment type="caution">
    <text evidence="2">The sequence shown here is derived from an EMBL/GenBank/DDBJ whole genome shotgun (WGS) entry which is preliminary data.</text>
</comment>